<reference evidence="2" key="1">
    <citation type="journal article" date="2014" name="Front. Microbiol.">
        <title>High frequency of phylogenetically diverse reductive dehalogenase-homologous genes in deep subseafloor sedimentary metagenomes.</title>
        <authorList>
            <person name="Kawai M."/>
            <person name="Futagami T."/>
            <person name="Toyoda A."/>
            <person name="Takaki Y."/>
            <person name="Nishi S."/>
            <person name="Hori S."/>
            <person name="Arai W."/>
            <person name="Tsubouchi T."/>
            <person name="Morono Y."/>
            <person name="Uchiyama I."/>
            <person name="Ito T."/>
            <person name="Fujiyama A."/>
            <person name="Inagaki F."/>
            <person name="Takami H."/>
        </authorList>
    </citation>
    <scope>NUCLEOTIDE SEQUENCE</scope>
    <source>
        <strain evidence="2">Expedition CK06-06</strain>
    </source>
</reference>
<comment type="caution">
    <text evidence="2">The sequence shown here is derived from an EMBL/GenBank/DDBJ whole genome shotgun (WGS) entry which is preliminary data.</text>
</comment>
<dbReference type="AlphaFoldDB" id="X1HRM5"/>
<feature type="non-terminal residue" evidence="2">
    <location>
        <position position="1"/>
    </location>
</feature>
<dbReference type="EMBL" id="BARU01024014">
    <property type="protein sequence ID" value="GAH59720.1"/>
    <property type="molecule type" value="Genomic_DNA"/>
</dbReference>
<gene>
    <name evidence="2" type="ORF">S03H2_38901</name>
</gene>
<name>X1HRM5_9ZZZZ</name>
<organism evidence="2">
    <name type="scientific">marine sediment metagenome</name>
    <dbReference type="NCBI Taxonomy" id="412755"/>
    <lineage>
        <taxon>unclassified sequences</taxon>
        <taxon>metagenomes</taxon>
        <taxon>ecological metagenomes</taxon>
    </lineage>
</organism>
<sequence>RYGPGEIRLGEKMVEIPLDESGRAISPEEGNPGEYVTITS</sequence>
<protein>
    <submittedName>
        <fullName evidence="2">Uncharacterized protein</fullName>
    </submittedName>
</protein>
<evidence type="ECO:0000313" key="2">
    <source>
        <dbReference type="EMBL" id="GAH59720.1"/>
    </source>
</evidence>
<accession>X1HRM5</accession>
<feature type="region of interest" description="Disordered" evidence="1">
    <location>
        <begin position="21"/>
        <end position="40"/>
    </location>
</feature>
<evidence type="ECO:0000256" key="1">
    <source>
        <dbReference type="SAM" id="MobiDB-lite"/>
    </source>
</evidence>
<proteinExistence type="predicted"/>